<dbReference type="AlphaFoldDB" id="A0A7K4FPJ3"/>
<proteinExistence type="predicted"/>
<reference evidence="1 2" key="1">
    <citation type="submission" date="2020-05" db="EMBL/GenBank/DDBJ databases">
        <authorList>
            <person name="Zhang R."/>
        </authorList>
    </citation>
    <scope>NUCLEOTIDE SEQUENCE [LARGE SCALE GENOMIC DNA]</scope>
    <source>
        <strain evidence="1 2">DSM 28986</strain>
    </source>
</reference>
<dbReference type="EMBL" id="JABGBP010000333">
    <property type="protein sequence ID" value="NOL60932.1"/>
    <property type="molecule type" value="Genomic_DNA"/>
</dbReference>
<protein>
    <submittedName>
        <fullName evidence="1">DUF4338 domain-containing protein</fullName>
    </submittedName>
</protein>
<name>A0A7K4FPJ3_9ARCH</name>
<dbReference type="InterPro" id="IPR025639">
    <property type="entry name" value="DruA"/>
</dbReference>
<organism evidence="1 2">
    <name type="scientific">Ferroplasma acidiphilum</name>
    <dbReference type="NCBI Taxonomy" id="74969"/>
    <lineage>
        <taxon>Archaea</taxon>
        <taxon>Methanobacteriati</taxon>
        <taxon>Thermoplasmatota</taxon>
        <taxon>Thermoplasmata</taxon>
        <taxon>Thermoplasmatales</taxon>
        <taxon>Ferroplasmaceae</taxon>
        <taxon>Ferroplasma</taxon>
    </lineage>
</organism>
<gene>
    <name evidence="1" type="ORF">HLB00_08875</name>
</gene>
<evidence type="ECO:0000313" key="2">
    <source>
        <dbReference type="Proteomes" id="UP000546917"/>
    </source>
</evidence>
<dbReference type="Pfam" id="PF14236">
    <property type="entry name" value="DruA"/>
    <property type="match status" value="1"/>
</dbReference>
<evidence type="ECO:0000313" key="1">
    <source>
        <dbReference type="EMBL" id="NOL60932.1"/>
    </source>
</evidence>
<dbReference type="RefSeq" id="WP_171482008.1">
    <property type="nucleotide sequence ID" value="NZ_JABGBP010000333.1"/>
</dbReference>
<comment type="caution">
    <text evidence="1">The sequence shown here is derived from an EMBL/GenBank/DDBJ whole genome shotgun (WGS) entry which is preliminary data.</text>
</comment>
<accession>A0A7K4FPJ3</accession>
<sequence>MEKEISPLDGQSYDQDSEGLRRRILAHLTHIGFTITDEGKLSLPEEKSYVRNAHKTAVNIAIEKNWEKIQKYEPKLIDKYVIDGRDLEVANIEPELIQVDKKNTNLFNWVKLHWSIPISAGYGRRLRYIVMDKTNGAVIGIIGLADPVFAIKDRDNLIGWTREARGERLRNVMDAFVLGSIPPYSSVLGGKLIASLLASPIIRRDFAKKYKGKRALISGRIFDGELALITTASAFGKSSVYDRIKISRGPEMIHAGWSSGSGEFHLFSDFYNELTSLVREDIKGRKNPLWGSGVRNKRVVISAALDKLNLPRELLYHNIKRELFAMPLGHSSFEFLRGDSNIVGYYDISQHEIVDFIKNRWMIPRSIRDERYLNFKRDQYSIIKNYDRILDKDEGKKADYGEKYGYRI</sequence>
<dbReference type="Proteomes" id="UP000546917">
    <property type="component" value="Unassembled WGS sequence"/>
</dbReference>